<feature type="region of interest" description="Disordered" evidence="1">
    <location>
        <begin position="114"/>
        <end position="144"/>
    </location>
</feature>
<dbReference type="AlphaFoldDB" id="A0A9W4DS67"/>
<evidence type="ECO:0000313" key="2">
    <source>
        <dbReference type="EMBL" id="CAG6395251.1"/>
    </source>
</evidence>
<evidence type="ECO:0000313" key="3">
    <source>
        <dbReference type="Proteomes" id="UP001152519"/>
    </source>
</evidence>
<reference evidence="2" key="1">
    <citation type="submission" date="2021-05" db="EMBL/GenBank/DDBJ databases">
        <authorList>
            <person name="Arsene-Ploetze F."/>
        </authorList>
    </citation>
    <scope>NUCLEOTIDE SEQUENCE</scope>
    <source>
        <strain evidence="2">DSM 42138</strain>
    </source>
</reference>
<evidence type="ECO:0000256" key="1">
    <source>
        <dbReference type="SAM" id="MobiDB-lite"/>
    </source>
</evidence>
<sequence length="144" mass="15767">MRRLSLSEIGVTLDEGCDRRRFGRTVAEIPGRSSLGTSSGCDVPPVSRHLCVNRQNRPWPDDDSLVTADRAHTTARRQAEQRFLPLTPTRCHQGVCSHPRQRILRRRSGYLAGASGDRAARDTGAAPVCCQAKGRPSSSQSCGR</sequence>
<organism evidence="2 3">
    <name type="scientific">Actinacidiphila cocklensis</name>
    <dbReference type="NCBI Taxonomy" id="887465"/>
    <lineage>
        <taxon>Bacteria</taxon>
        <taxon>Bacillati</taxon>
        <taxon>Actinomycetota</taxon>
        <taxon>Actinomycetes</taxon>
        <taxon>Kitasatosporales</taxon>
        <taxon>Streptomycetaceae</taxon>
        <taxon>Actinacidiphila</taxon>
    </lineage>
</organism>
<dbReference type="Proteomes" id="UP001152519">
    <property type="component" value="Unassembled WGS sequence"/>
</dbReference>
<protein>
    <submittedName>
        <fullName evidence="2">Uncharacterized protein</fullName>
    </submittedName>
</protein>
<gene>
    <name evidence="2" type="ORF">SCOCK_300060</name>
</gene>
<accession>A0A9W4DS67</accession>
<dbReference type="EMBL" id="CAJSLV010000060">
    <property type="protein sequence ID" value="CAG6395251.1"/>
    <property type="molecule type" value="Genomic_DNA"/>
</dbReference>
<keyword evidence="3" id="KW-1185">Reference proteome</keyword>
<name>A0A9W4DS67_9ACTN</name>
<proteinExistence type="predicted"/>
<comment type="caution">
    <text evidence="2">The sequence shown here is derived from an EMBL/GenBank/DDBJ whole genome shotgun (WGS) entry which is preliminary data.</text>
</comment>